<evidence type="ECO:0000313" key="1">
    <source>
        <dbReference type="EMBL" id="AIA21248.1"/>
    </source>
</evidence>
<geneLocation type="plastid" evidence="1"/>
<proteinExistence type="predicted"/>
<keyword evidence="1" id="KW-0934">Plastid</keyword>
<protein>
    <submittedName>
        <fullName evidence="1">Uncharacterized protein</fullName>
    </submittedName>
</protein>
<dbReference type="Gene3D" id="3.40.1350.100">
    <property type="match status" value="1"/>
</dbReference>
<gene>
    <name evidence="1" type="primary">orf450</name>
</gene>
<sequence>MNLVQTIYDYSKVQISNNFYCNVQYVSYNNLKCLKSSPTNFESSVNVIAFGIPQLDFISSTIKNSIREAVVVSTIHDSNVFADLTNHWIKKHRDKNHQSLFYKKIFEALLNQKIRVVAESTPTSEIEKENNILLSQKYMWGESWKPSIISSYFKNKKSSPISNASQKFLIDQLSASPVFVVKNGFNEIILGHPVFRIKRGRTNSVTHLFTNLFNQSKQIYPISTGLFFFHPDDASEFKNFIKSVNPLCAEQMEINVEPVGLHFAYKMNRNVSSDSQFVFIPDFKEVGDLLFKYRQDKHLIFHKDQQYGKDFFQGQPIYTIQPITMKDRNGQLNTIKFTGLNDNRDVIFTNLEAANKSWTNFTKNNSQLKLIKKPTLLVYNLESFLKDQEKLNKKNLQKFVVVTNQKAYLTTKELVALPDSNSLFKHLELNMKPKLFFVKLWAKRLFSTLTYE</sequence>
<organism evidence="1">
    <name type="scientific">Pyropia kanakaensis</name>
    <dbReference type="NCBI Taxonomy" id="139729"/>
    <lineage>
        <taxon>Eukaryota</taxon>
        <taxon>Rhodophyta</taxon>
        <taxon>Bangiophyceae</taxon>
        <taxon>Bangiales</taxon>
        <taxon>Bangiaceae</taxon>
        <taxon>Pyropia</taxon>
    </lineage>
</organism>
<reference evidence="1" key="1">
    <citation type="journal article" date="2014" name="Sci. Rep.">
        <title>Minimally destructive sampling of type specimens of Pyropia (Bangiales, Rhodophyta) recovers complete plastid and mitochondrial genomes.</title>
        <authorList>
            <person name="Hughey J.R."/>
            <person name="Gabrielson P.W."/>
            <person name="Rohmer L."/>
            <person name="Tortolani J."/>
            <person name="Silva M."/>
            <person name="Miller K.A."/>
            <person name="Young J.D."/>
            <person name="Martell C."/>
            <person name="Ruediger E."/>
        </authorList>
    </citation>
    <scope>NUCLEOTIDE SEQUENCE</scope>
</reference>
<name>A0A059XGH5_9RHOD</name>
<dbReference type="AlphaFoldDB" id="A0A059XGH5"/>
<accession>A0A059XGH5</accession>
<dbReference type="EMBL" id="KJ776836">
    <property type="protein sequence ID" value="AIA21248.1"/>
    <property type="molecule type" value="Genomic_DNA"/>
</dbReference>